<evidence type="ECO:0000259" key="1">
    <source>
        <dbReference type="Pfam" id="PF13847"/>
    </source>
</evidence>
<dbReference type="PANTHER" id="PTHR43861:SF1">
    <property type="entry name" value="TRANS-ACONITATE 2-METHYLTRANSFERASE"/>
    <property type="match status" value="1"/>
</dbReference>
<proteinExistence type="predicted"/>
<dbReference type="InterPro" id="IPR025714">
    <property type="entry name" value="Methyltranfer_dom"/>
</dbReference>
<keyword evidence="3" id="KW-1185">Reference proteome</keyword>
<dbReference type="InterPro" id="IPR029063">
    <property type="entry name" value="SAM-dependent_MTases_sf"/>
</dbReference>
<dbReference type="Gene3D" id="3.40.50.150">
    <property type="entry name" value="Vaccinia Virus protein VP39"/>
    <property type="match status" value="1"/>
</dbReference>
<dbReference type="Pfam" id="PF13847">
    <property type="entry name" value="Methyltransf_31"/>
    <property type="match status" value="1"/>
</dbReference>
<protein>
    <recommendedName>
        <fullName evidence="1">Methyltransferase domain-containing protein</fullName>
    </recommendedName>
</protein>
<dbReference type="CDD" id="cd02440">
    <property type="entry name" value="AdoMet_MTases"/>
    <property type="match status" value="1"/>
</dbReference>
<evidence type="ECO:0000313" key="2">
    <source>
        <dbReference type="EMBL" id="GHE71404.1"/>
    </source>
</evidence>
<reference evidence="3" key="1">
    <citation type="journal article" date="2019" name="Int. J. Syst. Evol. Microbiol.">
        <title>The Global Catalogue of Microorganisms (GCM) 10K type strain sequencing project: providing services to taxonomists for standard genome sequencing and annotation.</title>
        <authorList>
            <consortium name="The Broad Institute Genomics Platform"/>
            <consortium name="The Broad Institute Genome Sequencing Center for Infectious Disease"/>
            <person name="Wu L."/>
            <person name="Ma J."/>
        </authorList>
    </citation>
    <scope>NUCLEOTIDE SEQUENCE [LARGE SCALE GENOMIC DNA]</scope>
    <source>
        <strain evidence="3">CGMCC 1.15111</strain>
    </source>
</reference>
<accession>A0ABQ3IAL4</accession>
<dbReference type="SUPFAM" id="SSF53335">
    <property type="entry name" value="S-adenosyl-L-methionine-dependent methyltransferases"/>
    <property type="match status" value="1"/>
</dbReference>
<comment type="caution">
    <text evidence="2">The sequence shown here is derived from an EMBL/GenBank/DDBJ whole genome shotgun (WGS) entry which is preliminary data.</text>
</comment>
<dbReference type="PANTHER" id="PTHR43861">
    <property type="entry name" value="TRANS-ACONITATE 2-METHYLTRANSFERASE-RELATED"/>
    <property type="match status" value="1"/>
</dbReference>
<gene>
    <name evidence="2" type="ORF">GCM10011340_29220</name>
</gene>
<dbReference type="Proteomes" id="UP000658258">
    <property type="component" value="Unassembled WGS sequence"/>
</dbReference>
<feature type="domain" description="Methyltransferase" evidence="1">
    <location>
        <begin position="45"/>
        <end position="151"/>
    </location>
</feature>
<evidence type="ECO:0000313" key="3">
    <source>
        <dbReference type="Proteomes" id="UP000658258"/>
    </source>
</evidence>
<sequence length="212" mass="23889">MKNRRYNTEKFWDRAAPGYDNAEASDSHKHELVFDTLKKYMLPADKVLDLGCGTGLMASRIAGHVQQVTGIDISSQMIRKAQERALQNSLTNTHFLKADVFDEKLSHHSFECITANYLLHLLPDLQAVLQRADHLLKPGGYFMATTPCMKEKPLLLLTLKGLSKIKLAPDITGFSLPGLKRTLTRANWQMVECLKLSESDPEYLTIMKKIGT</sequence>
<dbReference type="RefSeq" id="WP_189631032.1">
    <property type="nucleotide sequence ID" value="NZ_BNAG01000004.1"/>
</dbReference>
<dbReference type="EMBL" id="BNAG01000004">
    <property type="protein sequence ID" value="GHE71404.1"/>
    <property type="molecule type" value="Genomic_DNA"/>
</dbReference>
<organism evidence="2 3">
    <name type="scientific">Roseivirga thermotolerans</name>
    <dbReference type="NCBI Taxonomy" id="1758176"/>
    <lineage>
        <taxon>Bacteria</taxon>
        <taxon>Pseudomonadati</taxon>
        <taxon>Bacteroidota</taxon>
        <taxon>Cytophagia</taxon>
        <taxon>Cytophagales</taxon>
        <taxon>Roseivirgaceae</taxon>
        <taxon>Roseivirga</taxon>
    </lineage>
</organism>
<name>A0ABQ3IAL4_9BACT</name>